<comment type="caution">
    <text evidence="1">The sequence shown here is derived from an EMBL/GenBank/DDBJ whole genome shotgun (WGS) entry which is preliminary data.</text>
</comment>
<dbReference type="Proteomes" id="UP001236620">
    <property type="component" value="Unassembled WGS sequence"/>
</dbReference>
<proteinExistence type="predicted"/>
<keyword evidence="2" id="KW-1185">Reference proteome</keyword>
<reference evidence="1" key="1">
    <citation type="submission" date="2023-07" db="EMBL/GenBank/DDBJ databases">
        <title>Genomic Encyclopedia of Type Strains, Phase IV (KMG-IV): sequencing the most valuable type-strain genomes for metagenomic binning, comparative biology and taxonomic classification.</title>
        <authorList>
            <person name="Goeker M."/>
        </authorList>
    </citation>
    <scope>NUCLEOTIDE SEQUENCE [LARGE SCALE GENOMIC DNA]</scope>
    <source>
        <strain evidence="1">DSM 22019</strain>
    </source>
</reference>
<sequence length="271" mass="31766">MMYVKKEVIKKQPIVIWALYDDAESSYQKSIKKYFDKKFIVYSIGINDPKNIKFKNSKYYKYKQIDLSLTNFNLIKQLSELEHPDIILASPPCESWSGADCGAKMFTKITSTSNDQENSTSIWEVKNRKFYKNYNKTCHPVKRRQFLQKEIGRIIGVATIGATINIIETFNPKVWLIENPATSKTWEFQKEHWDFHTGYFENKTYYSSYDSEFSLKPTIFKSNVKLDLLTTRVKGNNDHMARGSYSKRSSIPSELVKDLIENIINYLDFEN</sequence>
<dbReference type="RefSeq" id="WP_307445576.1">
    <property type="nucleotide sequence ID" value="NZ_JAUSWP010000010.1"/>
</dbReference>
<evidence type="ECO:0000313" key="2">
    <source>
        <dbReference type="Proteomes" id="UP001236620"/>
    </source>
</evidence>
<dbReference type="InterPro" id="IPR029063">
    <property type="entry name" value="SAM-dependent_MTases_sf"/>
</dbReference>
<dbReference type="EMBL" id="JAUSWP010000010">
    <property type="protein sequence ID" value="MDQ0568111.1"/>
    <property type="molecule type" value="Genomic_DNA"/>
</dbReference>
<dbReference type="Gene3D" id="3.40.50.150">
    <property type="entry name" value="Vaccinia Virus protein VP39"/>
    <property type="match status" value="1"/>
</dbReference>
<evidence type="ECO:0000313" key="1">
    <source>
        <dbReference type="EMBL" id="MDQ0568111.1"/>
    </source>
</evidence>
<protein>
    <recommendedName>
        <fullName evidence="3">C-5 cytosine-specific DNA methylase</fullName>
    </recommendedName>
</protein>
<evidence type="ECO:0008006" key="3">
    <source>
        <dbReference type="Google" id="ProtNLM"/>
    </source>
</evidence>
<organism evidence="1 2">
    <name type="scientific">Mycoplasma yeatsii</name>
    <dbReference type="NCBI Taxonomy" id="51365"/>
    <lineage>
        <taxon>Bacteria</taxon>
        <taxon>Bacillati</taxon>
        <taxon>Mycoplasmatota</taxon>
        <taxon>Mollicutes</taxon>
        <taxon>Mycoplasmataceae</taxon>
        <taxon>Mycoplasma</taxon>
    </lineage>
</organism>
<accession>A0ABU0NGI4</accession>
<dbReference type="SUPFAM" id="SSF53335">
    <property type="entry name" value="S-adenosyl-L-methionine-dependent methyltransferases"/>
    <property type="match status" value="1"/>
</dbReference>
<name>A0ABU0NGI4_9MOLU</name>
<gene>
    <name evidence="1" type="ORF">J2Z63_000761</name>
</gene>